<evidence type="ECO:0000259" key="3">
    <source>
        <dbReference type="Pfam" id="PF00535"/>
    </source>
</evidence>
<keyword evidence="4" id="KW-0808">Transferase</keyword>
<gene>
    <name evidence="4" type="ORF">RMCB_1006</name>
</gene>
<sequence length="638" mass="69351">MGLDQETLLGPAPGSARSSRPKVSLCIPAFQAGPYLQDTVDSVLAQDYPNLEVVIVDNNSSDETQSILRKIADDRVRVIRNAVTVPSVDNHNLAVRSSTGEFVKLISADDTLEPDCVTKQVAVLENRPDVSLVAARAHFIDDRGELLIESRGLRGITGQQSGQSVVRRIVRSGKNPIGAPVSVMFRRTDFDRCGGMRGHVVFTMDLDLWVRLLHFGDFYGIDRTLMSYRVRNGSATALTSARIQLAEQNAFASELAKDPRWAVPRLDRVLGRVNSVDVLAKRAVLFKVSAARAARRRPRPAGDTGSVAPNNGVAPSPSGMPLGLSEGVATLSVVICAYTMRRWSDLCRSVDSVLDQVDQDTEVIVVIDHCDELQTRVTDRYSGEHRVKVIPNAEQQGLSGARNTGVSAARGDVVAFLDDDAEADSEWAQRLIGHYQDPTVVGVGGYAVAVWPGARPAWMPREFDWVVGCSYTGQPTIVAPVRNPIGCNMSLRRSALESVGGFKSEVGRVGAVPVGGEETELCIRVRAAGDSAQILFDPDMRVHHHVSSDRATVRYFVRRCYHEGLSKAVVMALVGDDDQLSSERAYVTRVLPRALFREVGSMSRDGLARAAMICVGLGVTAAGYGRATVSRGLRRRRP</sequence>
<dbReference type="Gene3D" id="3.90.550.10">
    <property type="entry name" value="Spore Coat Polysaccharide Biosynthesis Protein SpsA, Chain A"/>
    <property type="match status" value="2"/>
</dbReference>
<dbReference type="InterPro" id="IPR050834">
    <property type="entry name" value="Glycosyltransf_2"/>
</dbReference>
<dbReference type="SUPFAM" id="SSF53448">
    <property type="entry name" value="Nucleotide-diphospho-sugar transferases"/>
    <property type="match status" value="2"/>
</dbReference>
<protein>
    <submittedName>
        <fullName evidence="4">Glycosyl transferase, family 2</fullName>
    </submittedName>
</protein>
<reference evidence="5" key="1">
    <citation type="journal article" date="2016" name="Genome Announc.">
        <title>Draft Genome Sequences of Five Rapidly Growing Mycobacterium Species, M. thermoresistibile, M. fortuitum subsp. acetamidolyticum, M. canariasense, M. brisbanense, and M. novocastrense.</title>
        <authorList>
            <person name="Katahira K."/>
            <person name="Ogura Y."/>
            <person name="Gotoh Y."/>
            <person name="Hayashi T."/>
        </authorList>
    </citation>
    <scope>NUCLEOTIDE SEQUENCE [LARGE SCALE GENOMIC DNA]</scope>
    <source>
        <strain evidence="5">JCM15654</strain>
    </source>
</reference>
<dbReference type="Pfam" id="PF00535">
    <property type="entry name" value="Glycos_transf_2"/>
    <property type="match status" value="2"/>
</dbReference>
<dbReference type="Proteomes" id="UP000069620">
    <property type="component" value="Unassembled WGS sequence"/>
</dbReference>
<keyword evidence="2" id="KW-0812">Transmembrane</keyword>
<dbReference type="AlphaFoldDB" id="A0A117I4G2"/>
<reference evidence="5" key="2">
    <citation type="submission" date="2016-02" db="EMBL/GenBank/DDBJ databases">
        <title>Draft genome sequence of five rapidly growing Mycobacterium species.</title>
        <authorList>
            <person name="Katahira K."/>
            <person name="Gotou Y."/>
            <person name="Iida K."/>
            <person name="Ogura Y."/>
            <person name="Hayashi T."/>
        </authorList>
    </citation>
    <scope>NUCLEOTIDE SEQUENCE [LARGE SCALE GENOMIC DNA]</scope>
    <source>
        <strain evidence="5">JCM15654</strain>
    </source>
</reference>
<evidence type="ECO:0000313" key="5">
    <source>
        <dbReference type="Proteomes" id="UP000069620"/>
    </source>
</evidence>
<proteinExistence type="predicted"/>
<comment type="caution">
    <text evidence="4">The sequence shown here is derived from an EMBL/GenBank/DDBJ whole genome shotgun (WGS) entry which is preliminary data.</text>
</comment>
<feature type="transmembrane region" description="Helical" evidence="2">
    <location>
        <begin position="607"/>
        <end position="627"/>
    </location>
</feature>
<dbReference type="EMBL" id="BCSX01000011">
    <property type="protein sequence ID" value="GAS86910.1"/>
    <property type="molecule type" value="Genomic_DNA"/>
</dbReference>
<keyword evidence="5" id="KW-1185">Reference proteome</keyword>
<evidence type="ECO:0000313" key="4">
    <source>
        <dbReference type="EMBL" id="GAS86910.1"/>
    </source>
</evidence>
<feature type="region of interest" description="Disordered" evidence="1">
    <location>
        <begin position="1"/>
        <end position="20"/>
    </location>
</feature>
<feature type="domain" description="Glycosyltransferase 2-like" evidence="3">
    <location>
        <begin position="332"/>
        <end position="499"/>
    </location>
</feature>
<dbReference type="PANTHER" id="PTHR43685:SF2">
    <property type="entry name" value="GLYCOSYLTRANSFERASE 2-LIKE DOMAIN-CONTAINING PROTEIN"/>
    <property type="match status" value="1"/>
</dbReference>
<accession>A0A117I4G2</accession>
<organism evidence="4 5">
    <name type="scientific">Mycolicibacterium brisbanense</name>
    <dbReference type="NCBI Taxonomy" id="146020"/>
    <lineage>
        <taxon>Bacteria</taxon>
        <taxon>Bacillati</taxon>
        <taxon>Actinomycetota</taxon>
        <taxon>Actinomycetes</taxon>
        <taxon>Mycobacteriales</taxon>
        <taxon>Mycobacteriaceae</taxon>
        <taxon>Mycolicibacterium</taxon>
    </lineage>
</organism>
<dbReference type="InterPro" id="IPR029044">
    <property type="entry name" value="Nucleotide-diphossugar_trans"/>
</dbReference>
<dbReference type="InterPro" id="IPR001173">
    <property type="entry name" value="Glyco_trans_2-like"/>
</dbReference>
<name>A0A117I4G2_9MYCO</name>
<dbReference type="GO" id="GO:0016740">
    <property type="term" value="F:transferase activity"/>
    <property type="evidence" value="ECO:0007669"/>
    <property type="project" value="UniProtKB-KW"/>
</dbReference>
<dbReference type="PANTHER" id="PTHR43685">
    <property type="entry name" value="GLYCOSYLTRANSFERASE"/>
    <property type="match status" value="1"/>
</dbReference>
<evidence type="ECO:0000256" key="1">
    <source>
        <dbReference type="SAM" id="MobiDB-lite"/>
    </source>
</evidence>
<dbReference type="STRING" id="146020.RMCB_1006"/>
<keyword evidence="2" id="KW-1133">Transmembrane helix</keyword>
<keyword evidence="2" id="KW-0472">Membrane</keyword>
<feature type="domain" description="Glycosyltransferase 2-like" evidence="3">
    <location>
        <begin position="24"/>
        <end position="192"/>
    </location>
</feature>
<evidence type="ECO:0000256" key="2">
    <source>
        <dbReference type="SAM" id="Phobius"/>
    </source>
</evidence>